<protein>
    <recommendedName>
        <fullName evidence="8">Sugar phosphate exchanger 3</fullName>
    </recommendedName>
    <alternativeName>
        <fullName evidence="9">Solute carrier family 37 member 3</fullName>
    </alternativeName>
</protein>
<feature type="transmembrane region" description="Helical" evidence="10">
    <location>
        <begin position="497"/>
        <end position="517"/>
    </location>
</feature>
<comment type="similarity">
    <text evidence="2">Belongs to the major facilitator superfamily. Organophosphate:Pi antiporter (OPA) (TC 2.A.1.4) family.</text>
</comment>
<keyword evidence="6 10" id="KW-1133">Transmembrane helix</keyword>
<keyword evidence="5 10" id="KW-0812">Transmembrane</keyword>
<feature type="transmembrane region" description="Helical" evidence="10">
    <location>
        <begin position="397"/>
        <end position="416"/>
    </location>
</feature>
<keyword evidence="7 10" id="KW-0472">Membrane</keyword>
<feature type="domain" description="Major facilitator superfamily (MFS) profile" evidence="11">
    <location>
        <begin position="34"/>
        <end position="521"/>
    </location>
</feature>
<keyword evidence="3" id="KW-0813">Transport</keyword>
<dbReference type="InterPro" id="IPR011701">
    <property type="entry name" value="MFS"/>
</dbReference>
<accession>A0ABP0GT25</accession>
<evidence type="ECO:0000256" key="4">
    <source>
        <dbReference type="ARBA" id="ARBA00022597"/>
    </source>
</evidence>
<feature type="transmembrane region" description="Helical" evidence="10">
    <location>
        <begin position="369"/>
        <end position="390"/>
    </location>
</feature>
<comment type="subcellular location">
    <subcellularLocation>
        <location evidence="1">Membrane</location>
        <topology evidence="1">Multi-pass membrane protein</topology>
    </subcellularLocation>
</comment>
<feature type="transmembrane region" description="Helical" evidence="10">
    <location>
        <begin position="140"/>
        <end position="162"/>
    </location>
</feature>
<dbReference type="SUPFAM" id="SSF103473">
    <property type="entry name" value="MFS general substrate transporter"/>
    <property type="match status" value="1"/>
</dbReference>
<organism evidence="12 13">
    <name type="scientific">Clavelina lepadiformis</name>
    <name type="common">Light-bulb sea squirt</name>
    <name type="synonym">Ascidia lepadiformis</name>
    <dbReference type="NCBI Taxonomy" id="159417"/>
    <lineage>
        <taxon>Eukaryota</taxon>
        <taxon>Metazoa</taxon>
        <taxon>Chordata</taxon>
        <taxon>Tunicata</taxon>
        <taxon>Ascidiacea</taxon>
        <taxon>Aplousobranchia</taxon>
        <taxon>Clavelinidae</taxon>
        <taxon>Clavelina</taxon>
    </lineage>
</organism>
<proteinExistence type="inferred from homology"/>
<dbReference type="PIRSF" id="PIRSF002808">
    <property type="entry name" value="Hexose_phosphate_transp"/>
    <property type="match status" value="1"/>
</dbReference>
<evidence type="ECO:0000313" key="13">
    <source>
        <dbReference type="Proteomes" id="UP001642483"/>
    </source>
</evidence>
<evidence type="ECO:0000256" key="7">
    <source>
        <dbReference type="ARBA" id="ARBA00023136"/>
    </source>
</evidence>
<feature type="transmembrane region" description="Helical" evidence="10">
    <location>
        <begin position="235"/>
        <end position="254"/>
    </location>
</feature>
<feature type="transmembrane region" description="Helical" evidence="10">
    <location>
        <begin position="116"/>
        <end position="133"/>
    </location>
</feature>
<feature type="transmembrane region" description="Helical" evidence="10">
    <location>
        <begin position="335"/>
        <end position="357"/>
    </location>
</feature>
<sequence>MASIPLFIRLLQRCGCCQKDKHNVTGYRYGMLVLTFFCYMSYHIARKPFSIVKSELHRNCSAALLNTEWMHYHISLLHLPINFSGSGNSSQNSSTWCDFPPFDKKDFQSLFGDLDYAFLFTYAIGMFISGMIAERMSLRYFLSIGMIFTGLFTSMFGMGYYFNIHVLSFYIFSQILNGAFSTTGWPAVVACMGNWFGKEKRGLIMGVWNSHTSFGNIFGSLIASAFVSYNWGLSFIVPGCIIGGIGVITFFTLIDSPEDVTGEASYHFLSNEDEESSEGSMVNTNSDDNIRQQYNTVEDISNANISSGTKPYVTTEENKPIGFIGALKIPGVIEFALCLLFAKLVSYTFLFWLPFYIKKTSTFTTQASGIISTLFDVGGIFGGITAGVVSDHTGGRATTCGVMLLIGAGMMYVFNACGSSSLALFIVLLLITGAFVNGPYALITTAVSADLGTHPVLKGNAKALSTVTAIIDGTGSIGAAIGPFLTGLISPSGWQNVFWMLIAANIAATLLLSRLMIKEINCWRVNGVGTSDYFRIPESSSSSRLDNSEHEA</sequence>
<name>A0ABP0GT25_CLALP</name>
<evidence type="ECO:0000256" key="1">
    <source>
        <dbReference type="ARBA" id="ARBA00004141"/>
    </source>
</evidence>
<keyword evidence="4" id="KW-0762">Sugar transport</keyword>
<evidence type="ECO:0000256" key="6">
    <source>
        <dbReference type="ARBA" id="ARBA00022989"/>
    </source>
</evidence>
<dbReference type="InterPro" id="IPR000849">
    <property type="entry name" value="Sugar_P_transporter"/>
</dbReference>
<feature type="transmembrane region" description="Helical" evidence="10">
    <location>
        <begin position="174"/>
        <end position="196"/>
    </location>
</feature>
<evidence type="ECO:0000256" key="5">
    <source>
        <dbReference type="ARBA" id="ARBA00022692"/>
    </source>
</evidence>
<dbReference type="PANTHER" id="PTHR43184:SF12">
    <property type="entry name" value="SUGAR PHOSPHATE EXCHANGER 3"/>
    <property type="match status" value="1"/>
</dbReference>
<dbReference type="PROSITE" id="PS50850">
    <property type="entry name" value="MFS"/>
    <property type="match status" value="1"/>
</dbReference>
<dbReference type="InterPro" id="IPR020846">
    <property type="entry name" value="MFS_dom"/>
</dbReference>
<evidence type="ECO:0000256" key="3">
    <source>
        <dbReference type="ARBA" id="ARBA00022448"/>
    </source>
</evidence>
<evidence type="ECO:0000256" key="10">
    <source>
        <dbReference type="SAM" id="Phobius"/>
    </source>
</evidence>
<evidence type="ECO:0000256" key="8">
    <source>
        <dbReference type="ARBA" id="ARBA00041091"/>
    </source>
</evidence>
<feature type="transmembrane region" description="Helical" evidence="10">
    <location>
        <begin position="27"/>
        <end position="45"/>
    </location>
</feature>
<evidence type="ECO:0000256" key="9">
    <source>
        <dbReference type="ARBA" id="ARBA00042039"/>
    </source>
</evidence>
<dbReference type="Pfam" id="PF07690">
    <property type="entry name" value="MFS_1"/>
    <property type="match status" value="1"/>
</dbReference>
<dbReference type="EMBL" id="CAWYQH010000141">
    <property type="protein sequence ID" value="CAK8694883.1"/>
    <property type="molecule type" value="Genomic_DNA"/>
</dbReference>
<reference evidence="12 13" key="1">
    <citation type="submission" date="2024-02" db="EMBL/GenBank/DDBJ databases">
        <authorList>
            <person name="Daric V."/>
            <person name="Darras S."/>
        </authorList>
    </citation>
    <scope>NUCLEOTIDE SEQUENCE [LARGE SCALE GENOMIC DNA]</scope>
</reference>
<evidence type="ECO:0000313" key="12">
    <source>
        <dbReference type="EMBL" id="CAK8694883.1"/>
    </source>
</evidence>
<gene>
    <name evidence="12" type="ORF">CVLEPA_LOCUS28211</name>
</gene>
<comment type="caution">
    <text evidence="12">The sequence shown here is derived from an EMBL/GenBank/DDBJ whole genome shotgun (WGS) entry which is preliminary data.</text>
</comment>
<keyword evidence="13" id="KW-1185">Reference proteome</keyword>
<feature type="transmembrane region" description="Helical" evidence="10">
    <location>
        <begin position="422"/>
        <end position="443"/>
    </location>
</feature>
<dbReference type="PANTHER" id="PTHR43184">
    <property type="entry name" value="MAJOR FACILITATOR SUPERFAMILY TRANSPORTER 16, ISOFORM B"/>
    <property type="match status" value="1"/>
</dbReference>
<evidence type="ECO:0000256" key="2">
    <source>
        <dbReference type="ARBA" id="ARBA00009598"/>
    </source>
</evidence>
<dbReference type="Proteomes" id="UP001642483">
    <property type="component" value="Unassembled WGS sequence"/>
</dbReference>
<dbReference type="InterPro" id="IPR036259">
    <property type="entry name" value="MFS_trans_sf"/>
</dbReference>
<dbReference type="Gene3D" id="1.20.1250.20">
    <property type="entry name" value="MFS general substrate transporter like domains"/>
    <property type="match status" value="2"/>
</dbReference>
<evidence type="ECO:0000259" key="11">
    <source>
        <dbReference type="PROSITE" id="PS50850"/>
    </source>
</evidence>